<feature type="compositionally biased region" description="Pro residues" evidence="1">
    <location>
        <begin position="145"/>
        <end position="162"/>
    </location>
</feature>
<evidence type="ECO:0000313" key="2">
    <source>
        <dbReference type="Ensembl" id="ENSLACP00000020880.1"/>
    </source>
</evidence>
<organism evidence="2 3">
    <name type="scientific">Latimeria chalumnae</name>
    <name type="common">Coelacanth</name>
    <dbReference type="NCBI Taxonomy" id="7897"/>
    <lineage>
        <taxon>Eukaryota</taxon>
        <taxon>Metazoa</taxon>
        <taxon>Chordata</taxon>
        <taxon>Craniata</taxon>
        <taxon>Vertebrata</taxon>
        <taxon>Euteleostomi</taxon>
        <taxon>Coelacanthiformes</taxon>
        <taxon>Coelacanthidae</taxon>
        <taxon>Latimeria</taxon>
    </lineage>
</organism>
<accession>H3BG59</accession>
<dbReference type="PANTHER" id="PTHR36867">
    <property type="entry name" value="MCG131172, ISOFORM CRA_A"/>
    <property type="match status" value="1"/>
</dbReference>
<feature type="region of interest" description="Disordered" evidence="1">
    <location>
        <begin position="140"/>
        <end position="162"/>
    </location>
</feature>
<protein>
    <submittedName>
        <fullName evidence="2">Uncharacterized protein</fullName>
    </submittedName>
</protein>
<dbReference type="eggNOG" id="ENOG502S6SY">
    <property type="taxonomic scope" value="Eukaryota"/>
</dbReference>
<proteinExistence type="predicted"/>
<dbReference type="EMBL" id="AFYH01006524">
    <property type="status" value="NOT_ANNOTATED_CDS"/>
    <property type="molecule type" value="Genomic_DNA"/>
</dbReference>
<dbReference type="AlphaFoldDB" id="H3BG59"/>
<evidence type="ECO:0000313" key="3">
    <source>
        <dbReference type="Proteomes" id="UP000008672"/>
    </source>
</evidence>
<dbReference type="HOGENOM" id="CLU_079789_1_0_1"/>
<dbReference type="OMA" id="ECPLSMM"/>
<name>H3BG59_LATCH</name>
<dbReference type="GeneTree" id="ENSGT00390000004807"/>
<reference evidence="3" key="1">
    <citation type="submission" date="2011-08" db="EMBL/GenBank/DDBJ databases">
        <title>The draft genome of Latimeria chalumnae.</title>
        <authorList>
            <person name="Di Palma F."/>
            <person name="Alfoldi J."/>
            <person name="Johnson J."/>
            <person name="Berlin A."/>
            <person name="Gnerre S."/>
            <person name="Jaffe D."/>
            <person name="MacCallum I."/>
            <person name="Young S."/>
            <person name="Walker B.J."/>
            <person name="Lander E."/>
            <person name="Lindblad-Toh K."/>
        </authorList>
    </citation>
    <scope>NUCLEOTIDE SEQUENCE [LARGE SCALE GENOMIC DNA]</scope>
    <source>
        <strain evidence="3">Wild caught</strain>
    </source>
</reference>
<dbReference type="Proteomes" id="UP000008672">
    <property type="component" value="Unassembled WGS sequence"/>
</dbReference>
<dbReference type="PANTHER" id="PTHR36867:SF1">
    <property type="entry name" value="RIKEN CDNA 2610318N02 GENE"/>
    <property type="match status" value="1"/>
</dbReference>
<dbReference type="Ensembl" id="ENSLACT00000021020.1">
    <property type="protein sequence ID" value="ENSLACP00000020880.1"/>
    <property type="gene ID" value="ENSLACG00000018345.1"/>
</dbReference>
<keyword evidence="3" id="KW-1185">Reference proteome</keyword>
<evidence type="ECO:0000256" key="1">
    <source>
        <dbReference type="SAM" id="MobiDB-lite"/>
    </source>
</evidence>
<reference evidence="2" key="3">
    <citation type="submission" date="2025-09" db="UniProtKB">
        <authorList>
            <consortium name="Ensembl"/>
        </authorList>
    </citation>
    <scope>IDENTIFICATION</scope>
</reference>
<reference evidence="2" key="2">
    <citation type="submission" date="2025-08" db="UniProtKB">
        <authorList>
            <consortium name="Ensembl"/>
        </authorList>
    </citation>
    <scope>IDENTIFICATION</scope>
</reference>
<dbReference type="STRING" id="7897.ENSLACP00000020880"/>
<dbReference type="InParanoid" id="H3BG59"/>
<sequence>MQTLEEFDQECPLSMMFCKRLSEEEFEEQAVSYTDQALRDLFRTMDRNPALCEKVIRRRKQDELEKSGFASLIKAKFFRAVEGQMNHCNEVNGEELRCRLDSLKDEMMKVQEYAQVAAPPAKQLAEKRLIVSAEVHSPKSCMVPPTVPAAPPLPPPPVPAST</sequence>